<gene>
    <name evidence="1" type="ORF">PYTT_1392</name>
</gene>
<name>A0A1C7PF48_9BACT</name>
<dbReference type="Proteomes" id="UP000176204">
    <property type="component" value="Chromosome I"/>
</dbReference>
<accession>A0A1C7PF48</accession>
<proteinExistence type="predicted"/>
<dbReference type="RefSeq" id="WP_067771749.1">
    <property type="nucleotide sequence ID" value="NZ_LIGX01000001.1"/>
</dbReference>
<organism evidence="1 2">
    <name type="scientific">Akkermansia glycaniphila</name>
    <dbReference type="NCBI Taxonomy" id="1679444"/>
    <lineage>
        <taxon>Bacteria</taxon>
        <taxon>Pseudomonadati</taxon>
        <taxon>Verrucomicrobiota</taxon>
        <taxon>Verrucomicrobiia</taxon>
        <taxon>Verrucomicrobiales</taxon>
        <taxon>Akkermansiaceae</taxon>
        <taxon>Akkermansia</taxon>
    </lineage>
</organism>
<dbReference type="EMBL" id="LT629973">
    <property type="protein sequence ID" value="SEH87684.1"/>
    <property type="molecule type" value="Genomic_DNA"/>
</dbReference>
<evidence type="ECO:0000313" key="2">
    <source>
        <dbReference type="Proteomes" id="UP000176204"/>
    </source>
</evidence>
<protein>
    <submittedName>
        <fullName evidence="1">Uncharacterized protein</fullName>
    </submittedName>
</protein>
<keyword evidence="2" id="KW-1185">Reference proteome</keyword>
<dbReference type="STRING" id="1679444.PYTT_1392"/>
<evidence type="ECO:0000313" key="1">
    <source>
        <dbReference type="EMBL" id="SEH87684.1"/>
    </source>
</evidence>
<reference evidence="2" key="1">
    <citation type="submission" date="2016-09" db="EMBL/GenBank/DDBJ databases">
        <authorList>
            <person name="Koehorst J."/>
        </authorList>
    </citation>
    <scope>NUCLEOTIDE SEQUENCE [LARGE SCALE GENOMIC DNA]</scope>
</reference>
<dbReference type="KEGG" id="agl:PYTT_1392"/>
<sequence>MSTPPVITPKITARVVSHDVLGPSSISFCPASLTVDGAKVSATSRPDYATAPEAWHDIGRGSNFQPAAEEKMIEIEECQQNGAWMKHKESMLQSFSFTFTTSQTSPEALQLAFGLGSPIKDGEEMPLANAGSNCIEGWLRIVIKRSQDGTDKVQELYGYGRLKLKTAPSFTSDFIKPEFEFLVDPGVEMATITFANVQAIAASA</sequence>
<dbReference type="AlphaFoldDB" id="A0A1C7PF48"/>